<dbReference type="AlphaFoldDB" id="A0A8S9Z4U0"/>
<feature type="coiled-coil region" evidence="1">
    <location>
        <begin position="148"/>
        <end position="175"/>
    </location>
</feature>
<feature type="compositionally biased region" description="Polar residues" evidence="2">
    <location>
        <begin position="53"/>
        <end position="69"/>
    </location>
</feature>
<feature type="compositionally biased region" description="Acidic residues" evidence="2">
    <location>
        <begin position="329"/>
        <end position="347"/>
    </location>
</feature>
<gene>
    <name evidence="3" type="ORF">EG68_01060</name>
</gene>
<dbReference type="OrthoDB" id="6262024at2759"/>
<proteinExistence type="predicted"/>
<evidence type="ECO:0000256" key="1">
    <source>
        <dbReference type="SAM" id="Coils"/>
    </source>
</evidence>
<feature type="compositionally biased region" description="Polar residues" evidence="2">
    <location>
        <begin position="30"/>
        <end position="44"/>
    </location>
</feature>
<evidence type="ECO:0000313" key="4">
    <source>
        <dbReference type="Proteomes" id="UP000822476"/>
    </source>
</evidence>
<evidence type="ECO:0000256" key="2">
    <source>
        <dbReference type="SAM" id="MobiDB-lite"/>
    </source>
</evidence>
<organism evidence="3 4">
    <name type="scientific">Paragonimus skrjabini miyazakii</name>
    <dbReference type="NCBI Taxonomy" id="59628"/>
    <lineage>
        <taxon>Eukaryota</taxon>
        <taxon>Metazoa</taxon>
        <taxon>Spiralia</taxon>
        <taxon>Lophotrochozoa</taxon>
        <taxon>Platyhelminthes</taxon>
        <taxon>Trematoda</taxon>
        <taxon>Digenea</taxon>
        <taxon>Plagiorchiida</taxon>
        <taxon>Troglotremata</taxon>
        <taxon>Troglotrematidae</taxon>
        <taxon>Paragonimus</taxon>
    </lineage>
</organism>
<feature type="region of interest" description="Disordered" evidence="2">
    <location>
        <begin position="181"/>
        <end position="220"/>
    </location>
</feature>
<dbReference type="Proteomes" id="UP000822476">
    <property type="component" value="Unassembled WGS sequence"/>
</dbReference>
<feature type="region of interest" description="Disordered" evidence="2">
    <location>
        <begin position="1"/>
        <end position="100"/>
    </location>
</feature>
<name>A0A8S9Z4U0_9TREM</name>
<dbReference type="EMBL" id="JTDE01000295">
    <property type="protein sequence ID" value="KAF7261674.1"/>
    <property type="molecule type" value="Genomic_DNA"/>
</dbReference>
<evidence type="ECO:0000313" key="3">
    <source>
        <dbReference type="EMBL" id="KAF7261674.1"/>
    </source>
</evidence>
<keyword evidence="4" id="KW-1185">Reference proteome</keyword>
<comment type="caution">
    <text evidence="3">The sequence shown here is derived from an EMBL/GenBank/DDBJ whole genome shotgun (WGS) entry which is preliminary data.</text>
</comment>
<protein>
    <submittedName>
        <fullName evidence="3">Uncharacterized protein</fullName>
    </submittedName>
</protein>
<keyword evidence="1" id="KW-0175">Coiled coil</keyword>
<sequence>MGCGVSKLPIPSPNGEGTDNLSEPGRASVLAQSPVQERILSTDNVLKDRCSPVSVTPKSTDSGEKSPSVSEDESDERQPSPIRIKAQGEDDIPTKLSPPGVEMKKGFVAFDIPLDDSQDTLLESVLKKPLPRRLRHLEPLGHAPQITTELLMEKLEKAEEKRQKALAKWKEQSARRREMAIRRSEHMGDNNSTMQPTEELEEQYSKNTEQKKKGYEQELDESLISHLPPDENRNDSENWTVPTVATGLLSPTNLLFELPQSEETEQTINQNNNSAEARVIVPECYTLEQDNMDYSGPWPTLLSYKQSSEKALLRASHARMGCYLQAVQEEDGENDIDEDDDDSEPESVSDRFRDKPQVSFHTSDDCNNNCGISESSCKRTSSRTKGF</sequence>
<reference evidence="3" key="1">
    <citation type="submission" date="2019-07" db="EMBL/GenBank/DDBJ databases">
        <title>Annotation for the trematode Paragonimus miyazaki's.</title>
        <authorList>
            <person name="Choi Y.-J."/>
        </authorList>
    </citation>
    <scope>NUCLEOTIDE SEQUENCE</scope>
    <source>
        <strain evidence="3">Japan</strain>
    </source>
</reference>
<accession>A0A8S9Z4U0</accession>
<feature type="region of interest" description="Disordered" evidence="2">
    <location>
        <begin position="329"/>
        <end position="365"/>
    </location>
</feature>